<organism evidence="2 3">
    <name type="scientific">Pseudocercospora fuligena</name>
    <dbReference type="NCBI Taxonomy" id="685502"/>
    <lineage>
        <taxon>Eukaryota</taxon>
        <taxon>Fungi</taxon>
        <taxon>Dikarya</taxon>
        <taxon>Ascomycota</taxon>
        <taxon>Pezizomycotina</taxon>
        <taxon>Dothideomycetes</taxon>
        <taxon>Dothideomycetidae</taxon>
        <taxon>Mycosphaerellales</taxon>
        <taxon>Mycosphaerellaceae</taxon>
        <taxon>Pseudocercospora</taxon>
    </lineage>
</organism>
<accession>A0A8H6VM35</accession>
<reference evidence="2" key="1">
    <citation type="submission" date="2020-04" db="EMBL/GenBank/DDBJ databases">
        <title>Draft genome resource of the tomato pathogen Pseudocercospora fuligena.</title>
        <authorList>
            <person name="Zaccaron A."/>
        </authorList>
    </citation>
    <scope>NUCLEOTIDE SEQUENCE</scope>
    <source>
        <strain evidence="2">PF001</strain>
    </source>
</reference>
<feature type="domain" description="F-box" evidence="1">
    <location>
        <begin position="1"/>
        <end position="45"/>
    </location>
</feature>
<dbReference type="InterPro" id="IPR036047">
    <property type="entry name" value="F-box-like_dom_sf"/>
</dbReference>
<dbReference type="PROSITE" id="PS50181">
    <property type="entry name" value="FBOX"/>
    <property type="match status" value="1"/>
</dbReference>
<comment type="caution">
    <text evidence="2">The sequence shown here is derived from an EMBL/GenBank/DDBJ whole genome shotgun (WGS) entry which is preliminary data.</text>
</comment>
<dbReference type="EMBL" id="JABCIY010000022">
    <property type="protein sequence ID" value="KAF7196810.1"/>
    <property type="molecule type" value="Genomic_DNA"/>
</dbReference>
<proteinExistence type="predicted"/>
<dbReference type="SUPFAM" id="SSF81383">
    <property type="entry name" value="F-box domain"/>
    <property type="match status" value="1"/>
</dbReference>
<dbReference type="Proteomes" id="UP000660729">
    <property type="component" value="Unassembled WGS sequence"/>
</dbReference>
<dbReference type="OrthoDB" id="47801at2759"/>
<protein>
    <recommendedName>
        <fullName evidence="1">F-box domain-containing protein</fullName>
    </recommendedName>
</protein>
<evidence type="ECO:0000259" key="1">
    <source>
        <dbReference type="PROSITE" id="PS50181"/>
    </source>
</evidence>
<evidence type="ECO:0000313" key="2">
    <source>
        <dbReference type="EMBL" id="KAF7196810.1"/>
    </source>
</evidence>
<dbReference type="AlphaFoldDB" id="A0A8H6VM35"/>
<dbReference type="InterPro" id="IPR001810">
    <property type="entry name" value="F-box_dom"/>
</dbReference>
<sequence length="843" mass="96369">MNLHELPEELIQGILSPLDRPDLCSLNLASQWYYKVATPLIWRELELTDCRTYHPDLDSTDEHDDTPMLKKLLVLVKRPWIAREVQILTHRCHLSPPGIFNELPHMPFCSQTLSTDWRTVELVKMAIKEMKKVTTVRIVLGHPWIVDAILRSFFDYERQDAMPVRRLWLENCQINAALAKSMKSVGYDLPEKLEFDGLESVRFRRLPLRPGTKVDVMLTRNQLVYSRGGVYHEFQDGLGGHYRTTCNTAFMEAQAGENYLMWLEAQRKMEELARTGRDPGWISSPLDRHPLEELFEASHDFDERIFEALENITDLPQELRYGNLSRAARAEMAYRGHLLDPDGSGQPSISALSSTKTERVSSAQVANAMLYNASTTLTSLNLDWVLTTPQTHCSKSLANWCSFYLDLFNCRFPHLRAFQFRNCVTPDNIMPPGLYLLDHSNILESIPEMLLRQNGTSDDDLVASLDLAGLAFMEAHQNLQCLAWPMDHLFSHRGVSADISERVDAVIENLGRTLIDLRIDTVFRNYGEPATEEDECYDYGPRTRRRHFITRFAARMQKVQSIKIEGGMPRDERREIIRALRASPLQKIVMIGISSPIGNTWGQDGEEVRDLIDDHERLDLEGEDKSTIYALASQTPSRPPQNSHFEPQYGWTGMPPMLHTLASYHSSTIRELKFCGYKGSAIILSPTAITTPLFTPMKYFDNLESVILSFWLVTTFEGSDRDAEVIAYWTNSRTPASTALVRITDEEPEGWEKELRTKFAPDALAWRITSFLGPFLSEKAKKRKGGVHVRASFCVGDFGGIFDLDLWIGKGSLESDVCLGFVGPREEFEEERRKGKMEGRRWF</sequence>
<evidence type="ECO:0000313" key="3">
    <source>
        <dbReference type="Proteomes" id="UP000660729"/>
    </source>
</evidence>
<gene>
    <name evidence="2" type="ORF">HII31_01728</name>
</gene>
<dbReference type="Pfam" id="PF12937">
    <property type="entry name" value="F-box-like"/>
    <property type="match status" value="1"/>
</dbReference>
<name>A0A8H6VM35_9PEZI</name>
<keyword evidence="3" id="KW-1185">Reference proteome</keyword>